<protein>
    <recommendedName>
        <fullName evidence="3">Porin domain-containing protein</fullName>
    </recommendedName>
</protein>
<sequence length="408" mass="46665">MVLLLTASPGQAADVETHGFLLLNYSGRMTDDRPAQSDSDFLLGEERLRLDVSVWADEIEASARFKGDLFHDSVDDETELDMREAYVDYATDKVDLRLGRQIATWGVGDLLFINDVFPKNWVSFFSGRPLEYLKIGVDGARLRFSGEMINADVILIPFFTPDTLPTPARFFLYDPLAPVTTRSETKPASTYDNSELALRLYRRARDFDVAAYLYKGFWRSPGMRPDDFTAPTQIELFYPELYVYGASAQGNAFGGVLSLEVGYYDSRDDRDGNDPTIANSQSRFLIGYQRQLKQDLTLGLQYYTEIMRDYDQYKQTLPAGFAVQRRSRDTVTLRLEQLLRHQTLRLSLFTFYSPADDDYLIQPKMSYQFSDELSATLGANFFGGNKKTTFLGQFDKNDNIYLSVRFDF</sequence>
<reference evidence="1" key="1">
    <citation type="submission" date="2015-10" db="EMBL/GenBank/DDBJ databases">
        <title>Description of Candidatus Tenderia electrophaga gen. nov, sp. nov., an Uncultivated Electroautotroph from a Biocathode Enrichment.</title>
        <authorList>
            <person name="Eddie B.J."/>
            <person name="Malanoski A.P."/>
            <person name="Wang Z."/>
            <person name="Hall R.J."/>
            <person name="Oh S.D."/>
            <person name="Heiner C."/>
            <person name="Lin B."/>
            <person name="Strycharz-Glaven S.M."/>
        </authorList>
    </citation>
    <scope>NUCLEOTIDE SEQUENCE [LARGE SCALE GENOMIC DNA]</scope>
    <source>
        <strain evidence="1">NRL1</strain>
    </source>
</reference>
<keyword evidence="2" id="KW-1185">Reference proteome</keyword>
<evidence type="ECO:0008006" key="3">
    <source>
        <dbReference type="Google" id="ProtNLM"/>
    </source>
</evidence>
<proteinExistence type="predicted"/>
<gene>
    <name evidence="1" type="ORF">Tel_11605</name>
</gene>
<dbReference type="AlphaFoldDB" id="A0A0S2TF31"/>
<dbReference type="EMBL" id="CP013099">
    <property type="protein sequence ID" value="ALP53731.1"/>
    <property type="molecule type" value="Genomic_DNA"/>
</dbReference>
<dbReference type="Proteomes" id="UP000055136">
    <property type="component" value="Chromosome"/>
</dbReference>
<accession>A0A0S2TF31</accession>
<dbReference type="STRING" id="1748243.Tel_11605"/>
<dbReference type="KEGG" id="tee:Tel_11605"/>
<evidence type="ECO:0000313" key="2">
    <source>
        <dbReference type="Proteomes" id="UP000055136"/>
    </source>
</evidence>
<organism evidence="1 2">
    <name type="scientific">Candidatus Tenderia electrophaga</name>
    <dbReference type="NCBI Taxonomy" id="1748243"/>
    <lineage>
        <taxon>Bacteria</taxon>
        <taxon>Pseudomonadati</taxon>
        <taxon>Pseudomonadota</taxon>
        <taxon>Gammaproteobacteria</taxon>
        <taxon>Candidatus Tenderiales</taxon>
        <taxon>Candidatus Tenderiaceae</taxon>
        <taxon>Candidatus Tenderia</taxon>
    </lineage>
</organism>
<dbReference type="SUPFAM" id="SSF56935">
    <property type="entry name" value="Porins"/>
    <property type="match status" value="1"/>
</dbReference>
<evidence type="ECO:0000313" key="1">
    <source>
        <dbReference type="EMBL" id="ALP53731.1"/>
    </source>
</evidence>
<name>A0A0S2TF31_9GAMM</name>